<feature type="transmembrane region" description="Helical" evidence="1">
    <location>
        <begin position="51"/>
        <end position="67"/>
    </location>
</feature>
<dbReference type="GO" id="GO:0004190">
    <property type="term" value="F:aspartic-type endopeptidase activity"/>
    <property type="evidence" value="ECO:0007669"/>
    <property type="project" value="InterPro"/>
</dbReference>
<sequence>MKRTASHPAGCARRIARHSAVAAAALMVATGPALAQSIPTMDIDSTAPQAVKLVVLLVVFVVVLLSMRSVRLPEIVRTSLFWLIAIVALVGLYAYRVPLQSVGREVAAVLVPGVTVQDGESVVVRRSFGGHFEIEGTVDGAPVRFLFDTGASTVVLSAEDAARAGFDPDALDYRVPVVTAGGMTEVAPVRLPDIAIGGIRMESVRAAVARPGELDRSLLGMSFLNRLSGYDVRRDRLVLIP</sequence>
<comment type="caution">
    <text evidence="3">The sequence shown here is derived from an EMBL/GenBank/DDBJ whole genome shotgun (WGS) entry which is preliminary data.</text>
</comment>
<dbReference type="GO" id="GO:0006508">
    <property type="term" value="P:proteolysis"/>
    <property type="evidence" value="ECO:0007669"/>
    <property type="project" value="UniProtKB-KW"/>
</dbReference>
<dbReference type="Pfam" id="PF13650">
    <property type="entry name" value="Asp_protease_2"/>
    <property type="match status" value="1"/>
</dbReference>
<name>A0A934MIJ8_9HYPH</name>
<keyword evidence="3" id="KW-0645">Protease</keyword>
<dbReference type="EC" id="3.4.23.-" evidence="3"/>
<dbReference type="CDD" id="cd05483">
    <property type="entry name" value="retropepsin_like_bacteria"/>
    <property type="match status" value="1"/>
</dbReference>
<keyword evidence="1" id="KW-0472">Membrane</keyword>
<feature type="signal peptide" evidence="2">
    <location>
        <begin position="1"/>
        <end position="35"/>
    </location>
</feature>
<protein>
    <submittedName>
        <fullName evidence="3">TIGR02281 family clan AA aspartic protease</fullName>
        <ecNumber evidence="3">3.4.23.-</ecNumber>
    </submittedName>
</protein>
<dbReference type="AlphaFoldDB" id="A0A934MIJ8"/>
<reference evidence="3" key="1">
    <citation type="submission" date="2020-12" db="EMBL/GenBank/DDBJ databases">
        <title>Bacterial taxonomy.</title>
        <authorList>
            <person name="Pan X."/>
        </authorList>
    </citation>
    <scope>NUCLEOTIDE SEQUENCE</scope>
    <source>
        <strain evidence="3">B2012</strain>
    </source>
</reference>
<keyword evidence="1" id="KW-0812">Transmembrane</keyword>
<dbReference type="InterPro" id="IPR001969">
    <property type="entry name" value="Aspartic_peptidase_AS"/>
</dbReference>
<dbReference type="NCBIfam" id="TIGR02281">
    <property type="entry name" value="clan_AA_DTGA"/>
    <property type="match status" value="1"/>
</dbReference>
<evidence type="ECO:0000256" key="1">
    <source>
        <dbReference type="SAM" id="Phobius"/>
    </source>
</evidence>
<feature type="transmembrane region" description="Helical" evidence="1">
    <location>
        <begin position="79"/>
        <end position="95"/>
    </location>
</feature>
<dbReference type="InterPro" id="IPR011969">
    <property type="entry name" value="Clan_AA_Asp_peptidase_C"/>
</dbReference>
<keyword evidence="4" id="KW-1185">Reference proteome</keyword>
<keyword evidence="1" id="KW-1133">Transmembrane helix</keyword>
<dbReference type="Gene3D" id="2.40.70.10">
    <property type="entry name" value="Acid Proteases"/>
    <property type="match status" value="1"/>
</dbReference>
<proteinExistence type="predicted"/>
<keyword evidence="3" id="KW-0378">Hydrolase</keyword>
<keyword evidence="2" id="KW-0732">Signal</keyword>
<dbReference type="InterPro" id="IPR034122">
    <property type="entry name" value="Retropepsin-like_bacterial"/>
</dbReference>
<organism evidence="3 4">
    <name type="scientific">Acuticoccus mangrovi</name>
    <dbReference type="NCBI Taxonomy" id="2796142"/>
    <lineage>
        <taxon>Bacteria</taxon>
        <taxon>Pseudomonadati</taxon>
        <taxon>Pseudomonadota</taxon>
        <taxon>Alphaproteobacteria</taxon>
        <taxon>Hyphomicrobiales</taxon>
        <taxon>Amorphaceae</taxon>
        <taxon>Acuticoccus</taxon>
    </lineage>
</organism>
<feature type="chain" id="PRO_5037840737" evidence="2">
    <location>
        <begin position="36"/>
        <end position="241"/>
    </location>
</feature>
<dbReference type="Proteomes" id="UP000609531">
    <property type="component" value="Unassembled WGS sequence"/>
</dbReference>
<gene>
    <name evidence="3" type="ORF">JCR33_19960</name>
</gene>
<evidence type="ECO:0000313" key="4">
    <source>
        <dbReference type="Proteomes" id="UP000609531"/>
    </source>
</evidence>
<accession>A0A934MIJ8</accession>
<dbReference type="PROSITE" id="PS00141">
    <property type="entry name" value="ASP_PROTEASE"/>
    <property type="match status" value="1"/>
</dbReference>
<dbReference type="EMBL" id="JAEKJA010000022">
    <property type="protein sequence ID" value="MBJ3777985.1"/>
    <property type="molecule type" value="Genomic_DNA"/>
</dbReference>
<dbReference type="SUPFAM" id="SSF50630">
    <property type="entry name" value="Acid proteases"/>
    <property type="match status" value="1"/>
</dbReference>
<dbReference type="RefSeq" id="WP_198883892.1">
    <property type="nucleotide sequence ID" value="NZ_JAEKJA010000022.1"/>
</dbReference>
<evidence type="ECO:0000256" key="2">
    <source>
        <dbReference type="SAM" id="SignalP"/>
    </source>
</evidence>
<dbReference type="InterPro" id="IPR021109">
    <property type="entry name" value="Peptidase_aspartic_dom_sf"/>
</dbReference>
<evidence type="ECO:0000313" key="3">
    <source>
        <dbReference type="EMBL" id="MBJ3777985.1"/>
    </source>
</evidence>